<dbReference type="EMBL" id="JAZDWU010000007">
    <property type="protein sequence ID" value="KAK9995234.1"/>
    <property type="molecule type" value="Genomic_DNA"/>
</dbReference>
<dbReference type="AlphaFoldDB" id="A0AAW2CDL1"/>
<dbReference type="Proteomes" id="UP001459277">
    <property type="component" value="Unassembled WGS sequence"/>
</dbReference>
<feature type="compositionally biased region" description="Polar residues" evidence="1">
    <location>
        <begin position="139"/>
        <end position="151"/>
    </location>
</feature>
<evidence type="ECO:0008006" key="4">
    <source>
        <dbReference type="Google" id="ProtNLM"/>
    </source>
</evidence>
<reference evidence="2 3" key="1">
    <citation type="submission" date="2024-01" db="EMBL/GenBank/DDBJ databases">
        <title>A telomere-to-telomere, gap-free genome of sweet tea (Lithocarpus litseifolius).</title>
        <authorList>
            <person name="Zhou J."/>
        </authorList>
    </citation>
    <scope>NUCLEOTIDE SEQUENCE [LARGE SCALE GENOMIC DNA]</scope>
    <source>
        <strain evidence="2">Zhou-2022a</strain>
        <tissue evidence="2">Leaf</tissue>
    </source>
</reference>
<comment type="caution">
    <text evidence="2">The sequence shown here is derived from an EMBL/GenBank/DDBJ whole genome shotgun (WGS) entry which is preliminary data.</text>
</comment>
<evidence type="ECO:0000313" key="2">
    <source>
        <dbReference type="EMBL" id="KAK9995234.1"/>
    </source>
</evidence>
<feature type="region of interest" description="Disordered" evidence="1">
    <location>
        <begin position="130"/>
        <end position="155"/>
    </location>
</feature>
<accession>A0AAW2CDL1</accession>
<evidence type="ECO:0000313" key="3">
    <source>
        <dbReference type="Proteomes" id="UP001459277"/>
    </source>
</evidence>
<organism evidence="2 3">
    <name type="scientific">Lithocarpus litseifolius</name>
    <dbReference type="NCBI Taxonomy" id="425828"/>
    <lineage>
        <taxon>Eukaryota</taxon>
        <taxon>Viridiplantae</taxon>
        <taxon>Streptophyta</taxon>
        <taxon>Embryophyta</taxon>
        <taxon>Tracheophyta</taxon>
        <taxon>Spermatophyta</taxon>
        <taxon>Magnoliopsida</taxon>
        <taxon>eudicotyledons</taxon>
        <taxon>Gunneridae</taxon>
        <taxon>Pentapetalae</taxon>
        <taxon>rosids</taxon>
        <taxon>fabids</taxon>
        <taxon>Fagales</taxon>
        <taxon>Fagaceae</taxon>
        <taxon>Lithocarpus</taxon>
    </lineage>
</organism>
<protein>
    <recommendedName>
        <fullName evidence="4">MADF domain-containing protein</fullName>
    </recommendedName>
</protein>
<sequence length="222" mass="25974">MEQLKERDGAIDFFLMTAATNVDWYNDSTDIQRSKLVTIANAVNFKFGTTLDSMNVKVIWAKVRARWETWVRTKHHVRSDKADYTTGTFQISKFTWDRLSRIVLDFEVFRRQPMISPNMVCSVFNCTPSRPTPDEHSNSRQNMSSGGTSSGKRLPSLKEVENEEIAASMRKVYEIDELANLEEYINFCFTVFEDPKIREVFNYLLKKLLRRQYIIKKDDSLQ</sequence>
<evidence type="ECO:0000256" key="1">
    <source>
        <dbReference type="SAM" id="MobiDB-lite"/>
    </source>
</evidence>
<gene>
    <name evidence="2" type="ORF">SO802_019920</name>
</gene>
<proteinExistence type="predicted"/>
<keyword evidence="3" id="KW-1185">Reference proteome</keyword>
<name>A0AAW2CDL1_9ROSI</name>